<dbReference type="InterPro" id="IPR005829">
    <property type="entry name" value="Sugar_transporter_CS"/>
</dbReference>
<accession>A0A2H9T5L7</accession>
<feature type="transmembrane region" description="Helical" evidence="8">
    <location>
        <begin position="253"/>
        <end position="273"/>
    </location>
</feature>
<feature type="transmembrane region" description="Helical" evidence="8">
    <location>
        <begin position="308"/>
        <end position="334"/>
    </location>
</feature>
<gene>
    <name evidence="10" type="primary">mdtL</name>
    <name evidence="10" type="ORF">CI610_02557</name>
</gene>
<evidence type="ECO:0000256" key="2">
    <source>
        <dbReference type="ARBA" id="ARBA00006236"/>
    </source>
</evidence>
<dbReference type="PROSITE" id="PS00216">
    <property type="entry name" value="SUGAR_TRANSPORT_1"/>
    <property type="match status" value="1"/>
</dbReference>
<dbReference type="PANTHER" id="PTHR23502:SF70">
    <property type="entry name" value="BCR_CFLA FAMILY EFFLUX TRANSPORTER"/>
    <property type="match status" value="1"/>
</dbReference>
<feature type="transmembrane region" description="Helical" evidence="8">
    <location>
        <begin position="77"/>
        <end position="97"/>
    </location>
</feature>
<keyword evidence="5 8" id="KW-0812">Transmembrane</keyword>
<organism evidence="10">
    <name type="scientific">invertebrate metagenome</name>
    <dbReference type="NCBI Taxonomy" id="1711999"/>
    <lineage>
        <taxon>unclassified sequences</taxon>
        <taxon>metagenomes</taxon>
        <taxon>organismal metagenomes</taxon>
    </lineage>
</organism>
<dbReference type="SUPFAM" id="SSF103473">
    <property type="entry name" value="MFS general substrate transporter"/>
    <property type="match status" value="1"/>
</dbReference>
<feature type="transmembrane region" description="Helical" evidence="8">
    <location>
        <begin position="51"/>
        <end position="70"/>
    </location>
</feature>
<dbReference type="PROSITE" id="PS50850">
    <property type="entry name" value="MFS"/>
    <property type="match status" value="1"/>
</dbReference>
<comment type="similarity">
    <text evidence="2">Belongs to the major facilitator superfamily. Bcr/CmlA family.</text>
</comment>
<evidence type="ECO:0000256" key="4">
    <source>
        <dbReference type="ARBA" id="ARBA00022475"/>
    </source>
</evidence>
<dbReference type="GO" id="GO:0042910">
    <property type="term" value="F:xenobiotic transmembrane transporter activity"/>
    <property type="evidence" value="ECO:0007669"/>
    <property type="project" value="InterPro"/>
</dbReference>
<dbReference type="AlphaFoldDB" id="A0A2H9T5L7"/>
<evidence type="ECO:0000256" key="3">
    <source>
        <dbReference type="ARBA" id="ARBA00022448"/>
    </source>
</evidence>
<name>A0A2H9T5L7_9ZZZZ</name>
<comment type="caution">
    <text evidence="10">The sequence shown here is derived from an EMBL/GenBank/DDBJ whole genome shotgun (WGS) entry which is preliminary data.</text>
</comment>
<protein>
    <submittedName>
        <fullName evidence="10">Multidrug resistance protein MdtL</fullName>
    </submittedName>
</protein>
<feature type="transmembrane region" description="Helical" evidence="8">
    <location>
        <begin position="373"/>
        <end position="393"/>
    </location>
</feature>
<evidence type="ECO:0000256" key="8">
    <source>
        <dbReference type="SAM" id="Phobius"/>
    </source>
</evidence>
<evidence type="ECO:0000256" key="6">
    <source>
        <dbReference type="ARBA" id="ARBA00022989"/>
    </source>
</evidence>
<dbReference type="CDD" id="cd17320">
    <property type="entry name" value="MFS_MdfA_MDR_like"/>
    <property type="match status" value="1"/>
</dbReference>
<dbReference type="EMBL" id="NSIT01000168">
    <property type="protein sequence ID" value="PJE78504.1"/>
    <property type="molecule type" value="Genomic_DNA"/>
</dbReference>
<dbReference type="InterPro" id="IPR020846">
    <property type="entry name" value="MFS_dom"/>
</dbReference>
<comment type="subcellular location">
    <subcellularLocation>
        <location evidence="1">Cell membrane</location>
        <topology evidence="1">Multi-pass membrane protein</topology>
    </subcellularLocation>
</comment>
<sequence length="401" mass="44209">MRPETIYTRNKPAILLIALVLFSPMGIDIYLPSLPLMAQDFHINTVEIRDTITWFIISLGLGQLIVGPIADRYGRRPVAMSGIALYILGALLAYYAQHINTMLIARLIQGIGACATSVVAFSSARDCYGPQQCGRVISYLNGAICFIPALAPILGAWLTTQFGWRMNFQFMAAYGFITLILISILFKETRPANTITIQSTFSVSHYQGILKNPAFLFHAILCMLAMSVIIAYVTTSPVWLMVHLKQSPKQFTFWFSINASLNIIACILAPRFMDHWGGRTTLKSGLIFLTLGGILMLIMNNIKHPFAYMLPIFISSFGFAFVLATAAGAALAPFGDRAGTAAALLGVFQMTGSGILVSLVQRLNMEAPEMMALHMWLLIPGLIIAWTGADLRWQKTSQLRQ</sequence>
<keyword evidence="6 8" id="KW-1133">Transmembrane helix</keyword>
<dbReference type="PANTHER" id="PTHR23502">
    <property type="entry name" value="MAJOR FACILITATOR SUPERFAMILY"/>
    <property type="match status" value="1"/>
</dbReference>
<keyword evidence="3" id="KW-0813">Transport</keyword>
<evidence type="ECO:0000256" key="1">
    <source>
        <dbReference type="ARBA" id="ARBA00004651"/>
    </source>
</evidence>
<feature type="transmembrane region" description="Helical" evidence="8">
    <location>
        <begin position="214"/>
        <end position="233"/>
    </location>
</feature>
<keyword evidence="7 8" id="KW-0472">Membrane</keyword>
<feature type="transmembrane region" description="Helical" evidence="8">
    <location>
        <begin position="103"/>
        <end position="124"/>
    </location>
</feature>
<evidence type="ECO:0000256" key="7">
    <source>
        <dbReference type="ARBA" id="ARBA00023136"/>
    </source>
</evidence>
<dbReference type="GO" id="GO:0005886">
    <property type="term" value="C:plasma membrane"/>
    <property type="evidence" value="ECO:0007669"/>
    <property type="project" value="UniProtKB-SubCell"/>
</dbReference>
<dbReference type="NCBIfam" id="TIGR00710">
    <property type="entry name" value="efflux_Bcr_CflA"/>
    <property type="match status" value="1"/>
</dbReference>
<evidence type="ECO:0000313" key="10">
    <source>
        <dbReference type="EMBL" id="PJE78504.1"/>
    </source>
</evidence>
<dbReference type="Gene3D" id="1.20.1720.10">
    <property type="entry name" value="Multidrug resistance protein D"/>
    <property type="match status" value="1"/>
</dbReference>
<evidence type="ECO:0000259" key="9">
    <source>
        <dbReference type="PROSITE" id="PS50850"/>
    </source>
</evidence>
<feature type="transmembrane region" description="Helical" evidence="8">
    <location>
        <begin position="341"/>
        <end position="361"/>
    </location>
</feature>
<dbReference type="InterPro" id="IPR004812">
    <property type="entry name" value="Efflux_drug-R_Bcr/CmlA"/>
</dbReference>
<evidence type="ECO:0000256" key="5">
    <source>
        <dbReference type="ARBA" id="ARBA00022692"/>
    </source>
</evidence>
<reference evidence="10" key="1">
    <citation type="journal article" date="2017" name="Appl. Environ. Microbiol.">
        <title>Molecular characterization of an Endozoicomonas-like organism causing infection in king scallop Pecten maximus L.</title>
        <authorList>
            <person name="Cano I."/>
            <person name="van Aerle R."/>
            <person name="Ross S."/>
            <person name="Verner-Jeffreys D.W."/>
            <person name="Paley R.K."/>
            <person name="Rimmer G."/>
            <person name="Ryder D."/>
            <person name="Hooper P."/>
            <person name="Stone D."/>
            <person name="Feist S.W."/>
        </authorList>
    </citation>
    <scope>NUCLEOTIDE SEQUENCE</scope>
</reference>
<feature type="transmembrane region" description="Helical" evidence="8">
    <location>
        <begin position="166"/>
        <end position="186"/>
    </location>
</feature>
<feature type="domain" description="Major facilitator superfamily (MFS) profile" evidence="9">
    <location>
        <begin position="12"/>
        <end position="392"/>
    </location>
</feature>
<keyword evidence="4" id="KW-1003">Cell membrane</keyword>
<proteinExistence type="inferred from homology"/>
<dbReference type="InterPro" id="IPR011701">
    <property type="entry name" value="MFS"/>
</dbReference>
<dbReference type="GO" id="GO:1990961">
    <property type="term" value="P:xenobiotic detoxification by transmembrane export across the plasma membrane"/>
    <property type="evidence" value="ECO:0007669"/>
    <property type="project" value="InterPro"/>
</dbReference>
<dbReference type="Pfam" id="PF07690">
    <property type="entry name" value="MFS_1"/>
    <property type="match status" value="1"/>
</dbReference>
<feature type="transmembrane region" description="Helical" evidence="8">
    <location>
        <begin position="12"/>
        <end position="31"/>
    </location>
</feature>
<feature type="transmembrane region" description="Helical" evidence="8">
    <location>
        <begin position="136"/>
        <end position="160"/>
    </location>
</feature>
<dbReference type="InterPro" id="IPR036259">
    <property type="entry name" value="MFS_trans_sf"/>
</dbReference>
<feature type="transmembrane region" description="Helical" evidence="8">
    <location>
        <begin position="285"/>
        <end position="302"/>
    </location>
</feature>